<feature type="non-terminal residue" evidence="1">
    <location>
        <position position="571"/>
    </location>
</feature>
<sequence length="571" mass="63679">MPSVRSRTSSQCAFKASNSATTSVFPSPPAAELAPPKDSMPDTLCSLETSLSNHGTQIPIAGVSGDKHRKRARLLDALRKAVDATTQTGKVFCEAASSPRKLVKTCAKAVSKIARSRKNHPNLFARRGSKSASRQVGTTSSIGVRLQSPAAKPENSHEVHTVVDGTSSRAASDSVISDEAQSRHVLSNCEGDAISDAIQDEVGSLPQNVGAEREHCDPDDQGTQDDADTTGLDENIQEELDRRCFRYVRDIPLNSIRDQAVQHIIERYPGRYPRCVHAAFLDEGTFNRVYVIQFYEELDEGELGEMLGKFCCKIPRIADPMRWTEADSKRLRSTALTMRYIKRNTGIPMADVIAYDSGHDNDIRAPYILETFIEGEPLSKSWWCEEDNATVSLHQKRKQILQSLAICMAQLKNLPFLSIGRLAFDGEADDNEVPRIQSWYRETTYDPWEDDYDEDEVGYQRKIQEIPAVDTTLDYYEPGLGDNVLYMNSSVFTKGVRYMTHLTLKHIPTCKRTPPSAAKGEPHEIFGLIHPDLDKQNVFVDELGNVTGIIDWDGVRTGPSWLSWAGLPMWL</sequence>
<reference evidence="1" key="1">
    <citation type="submission" date="2024-09" db="EMBL/GenBank/DDBJ databases">
        <title>Black Yeasts Isolated from many extreme environments.</title>
        <authorList>
            <person name="Coleine C."/>
            <person name="Stajich J.E."/>
            <person name="Selbmann L."/>
        </authorList>
    </citation>
    <scope>NUCLEOTIDE SEQUENCE</scope>
    <source>
        <strain evidence="1">CCFEE 5737</strain>
    </source>
</reference>
<dbReference type="Proteomes" id="UP001186974">
    <property type="component" value="Unassembled WGS sequence"/>
</dbReference>
<keyword evidence="2" id="KW-1185">Reference proteome</keyword>
<accession>A0ACC3D8L6</accession>
<comment type="caution">
    <text evidence="1">The sequence shown here is derived from an EMBL/GenBank/DDBJ whole genome shotgun (WGS) entry which is preliminary data.</text>
</comment>
<organism evidence="1 2">
    <name type="scientific">Coniosporium uncinatum</name>
    <dbReference type="NCBI Taxonomy" id="93489"/>
    <lineage>
        <taxon>Eukaryota</taxon>
        <taxon>Fungi</taxon>
        <taxon>Dikarya</taxon>
        <taxon>Ascomycota</taxon>
        <taxon>Pezizomycotina</taxon>
        <taxon>Dothideomycetes</taxon>
        <taxon>Dothideomycetes incertae sedis</taxon>
        <taxon>Coniosporium</taxon>
    </lineage>
</organism>
<gene>
    <name evidence="1" type="ORF">LTS18_015044</name>
</gene>
<evidence type="ECO:0000313" key="2">
    <source>
        <dbReference type="Proteomes" id="UP001186974"/>
    </source>
</evidence>
<evidence type="ECO:0000313" key="1">
    <source>
        <dbReference type="EMBL" id="KAK3063500.1"/>
    </source>
</evidence>
<dbReference type="EMBL" id="JAWDJW010006827">
    <property type="protein sequence ID" value="KAK3063500.1"/>
    <property type="molecule type" value="Genomic_DNA"/>
</dbReference>
<name>A0ACC3D8L6_9PEZI</name>
<proteinExistence type="predicted"/>
<protein>
    <submittedName>
        <fullName evidence="1">Uncharacterized protein</fullName>
    </submittedName>
</protein>